<dbReference type="InterPro" id="IPR029058">
    <property type="entry name" value="AB_hydrolase_fold"/>
</dbReference>
<dbReference type="VEuPathDB" id="ToxoDB:cyc_07930"/>
<dbReference type="PANTHER" id="PTHR46118:SF4">
    <property type="entry name" value="PROTEIN ABHD11"/>
    <property type="match status" value="1"/>
</dbReference>
<evidence type="ECO:0000313" key="4">
    <source>
        <dbReference type="EMBL" id="OEH77711.1"/>
    </source>
</evidence>
<dbReference type="InParanoid" id="A0A1D3D2N9"/>
<dbReference type="VEuPathDB" id="ToxoDB:LOC34623782"/>
<dbReference type="Gene3D" id="3.40.50.1820">
    <property type="entry name" value="alpha/beta hydrolase"/>
    <property type="match status" value="1"/>
</dbReference>
<dbReference type="GO" id="GO:0016787">
    <property type="term" value="F:hydrolase activity"/>
    <property type="evidence" value="ECO:0007669"/>
    <property type="project" value="UniProtKB-KW"/>
</dbReference>
<evidence type="ECO:0000313" key="5">
    <source>
        <dbReference type="Proteomes" id="UP000095192"/>
    </source>
</evidence>
<organism evidence="4 5">
    <name type="scientific">Cyclospora cayetanensis</name>
    <dbReference type="NCBI Taxonomy" id="88456"/>
    <lineage>
        <taxon>Eukaryota</taxon>
        <taxon>Sar</taxon>
        <taxon>Alveolata</taxon>
        <taxon>Apicomplexa</taxon>
        <taxon>Conoidasida</taxon>
        <taxon>Coccidia</taxon>
        <taxon>Eucoccidiorida</taxon>
        <taxon>Eimeriorina</taxon>
        <taxon>Eimeriidae</taxon>
        <taxon>Cyclospora</taxon>
    </lineage>
</organism>
<keyword evidence="5" id="KW-1185">Reference proteome</keyword>
<protein>
    <recommendedName>
        <fullName evidence="3">AB hydrolase-1 domain-containing protein</fullName>
    </recommendedName>
</protein>
<feature type="domain" description="AB hydrolase-1" evidence="3">
    <location>
        <begin position="26"/>
        <end position="290"/>
    </location>
</feature>
<sequence>MTLAYELIASSPPAPHAVSPLAPLTLVVVHGMLVDKASLRPFCQLLSKALAGSSIPASVYLVDLPAHGDSPSCTPLSVVSMGEQLLSFLASLNLSRCFLLGHSLGGQVCMAAALADMGNIIGGLCVIDISPVNYFLDSLPLPNVAGERNIVELFALLATLDVDALKTKQQAVEALQQKDAQITQSEADYCLNLLQEQHSGKGGPLAWRMDLRGLADALQSKVLCWNIPRGSSGKGGVFVGPMLLVRGERSPWVSVERHEKRILELFPKGRIHTLAGVGHVPQIDDPEGLLKVVLQAVSQWAKLS</sequence>
<dbReference type="PANTHER" id="PTHR46118">
    <property type="entry name" value="PROTEIN ABHD11"/>
    <property type="match status" value="1"/>
</dbReference>
<comment type="similarity">
    <text evidence="1">Belongs to the AB hydrolase superfamily.</text>
</comment>
<gene>
    <name evidence="4" type="ORF">cyc_07930</name>
</gene>
<comment type="caution">
    <text evidence="4">The sequence shown here is derived from an EMBL/GenBank/DDBJ whole genome shotgun (WGS) entry which is preliminary data.</text>
</comment>
<reference evidence="4 5" key="1">
    <citation type="journal article" date="2016" name="BMC Genomics">
        <title>Comparative genomics reveals Cyclospora cayetanensis possesses coccidia-like metabolism and invasion components but unique surface antigens.</title>
        <authorList>
            <person name="Liu S."/>
            <person name="Wang L."/>
            <person name="Zheng H."/>
            <person name="Xu Z."/>
            <person name="Roellig D.M."/>
            <person name="Li N."/>
            <person name="Frace M.A."/>
            <person name="Tang K."/>
            <person name="Arrowood M.J."/>
            <person name="Moss D.M."/>
            <person name="Zhang L."/>
            <person name="Feng Y."/>
            <person name="Xiao L."/>
        </authorList>
    </citation>
    <scope>NUCLEOTIDE SEQUENCE [LARGE SCALE GENOMIC DNA]</scope>
    <source>
        <strain evidence="4 5">CHN_HEN01</strain>
    </source>
</reference>
<proteinExistence type="inferred from homology"/>
<name>A0A1D3D2N9_9EIME</name>
<dbReference type="AlphaFoldDB" id="A0A1D3D2N9"/>
<dbReference type="SUPFAM" id="SSF53474">
    <property type="entry name" value="alpha/beta-Hydrolases"/>
    <property type="match status" value="1"/>
</dbReference>
<accession>A0A1D3D2N9</accession>
<dbReference type="Proteomes" id="UP000095192">
    <property type="component" value="Unassembled WGS sequence"/>
</dbReference>
<keyword evidence="2" id="KW-0378">Hydrolase</keyword>
<evidence type="ECO:0000256" key="2">
    <source>
        <dbReference type="ARBA" id="ARBA00022801"/>
    </source>
</evidence>
<dbReference type="Pfam" id="PF12697">
    <property type="entry name" value="Abhydrolase_6"/>
    <property type="match status" value="1"/>
</dbReference>
<evidence type="ECO:0000259" key="3">
    <source>
        <dbReference type="Pfam" id="PF12697"/>
    </source>
</evidence>
<evidence type="ECO:0000256" key="1">
    <source>
        <dbReference type="ARBA" id="ARBA00008645"/>
    </source>
</evidence>
<dbReference type="EMBL" id="JROU02000998">
    <property type="protein sequence ID" value="OEH77711.1"/>
    <property type="molecule type" value="Genomic_DNA"/>
</dbReference>
<dbReference type="InterPro" id="IPR000073">
    <property type="entry name" value="AB_hydrolase_1"/>
</dbReference>